<dbReference type="PANTHER" id="PTHR33376">
    <property type="match status" value="1"/>
</dbReference>
<dbReference type="Gene3D" id="3.40.190.170">
    <property type="entry name" value="Bacterial extracellular solute-binding protein, family 7"/>
    <property type="match status" value="1"/>
</dbReference>
<evidence type="ECO:0000313" key="2">
    <source>
        <dbReference type="EMBL" id="OEE62616.1"/>
    </source>
</evidence>
<dbReference type="GO" id="GO:0055085">
    <property type="term" value="P:transmembrane transport"/>
    <property type="evidence" value="ECO:0007669"/>
    <property type="project" value="InterPro"/>
</dbReference>
<accession>A0A1E5CAV7</accession>
<dbReference type="Proteomes" id="UP000095039">
    <property type="component" value="Unassembled WGS sequence"/>
</dbReference>
<dbReference type="AlphaFoldDB" id="A0A1E5CAV7"/>
<keyword evidence="3" id="KW-1185">Reference proteome</keyword>
<dbReference type="PANTHER" id="PTHR33376:SF5">
    <property type="entry name" value="EXTRACYTOPLASMIC SOLUTE RECEPTOR PROTEIN"/>
    <property type="match status" value="1"/>
</dbReference>
<organism evidence="2 3">
    <name type="scientific">Enterovibrio norvegicus FF-454</name>
    <dbReference type="NCBI Taxonomy" id="1185651"/>
    <lineage>
        <taxon>Bacteria</taxon>
        <taxon>Pseudomonadati</taxon>
        <taxon>Pseudomonadota</taxon>
        <taxon>Gammaproteobacteria</taxon>
        <taxon>Vibrionales</taxon>
        <taxon>Vibrionaceae</taxon>
        <taxon>Enterovibrio</taxon>
    </lineage>
</organism>
<gene>
    <name evidence="2" type="ORF">A1OK_07370</name>
</gene>
<protein>
    <submittedName>
        <fullName evidence="2">C4-dicarboxylate ABC transporter</fullName>
    </submittedName>
</protein>
<dbReference type="NCBIfam" id="NF037995">
    <property type="entry name" value="TRAP_S1"/>
    <property type="match status" value="1"/>
</dbReference>
<dbReference type="InterPro" id="IPR038404">
    <property type="entry name" value="TRAP_DctP_sf"/>
</dbReference>
<dbReference type="RefSeq" id="WP_016961589.1">
    <property type="nucleotide sequence ID" value="NZ_AJWN02000035.1"/>
</dbReference>
<dbReference type="EMBL" id="AJWN02000035">
    <property type="protein sequence ID" value="OEE62616.1"/>
    <property type="molecule type" value="Genomic_DNA"/>
</dbReference>
<proteinExistence type="predicted"/>
<reference evidence="2 3" key="1">
    <citation type="journal article" date="2012" name="Science">
        <title>Ecological populations of bacteria act as socially cohesive units of antibiotic production and resistance.</title>
        <authorList>
            <person name="Cordero O.X."/>
            <person name="Wildschutte H."/>
            <person name="Kirkup B."/>
            <person name="Proehl S."/>
            <person name="Ngo L."/>
            <person name="Hussain F."/>
            <person name="Le Roux F."/>
            <person name="Mincer T."/>
            <person name="Polz M.F."/>
        </authorList>
    </citation>
    <scope>NUCLEOTIDE SEQUENCE [LARGE SCALE GENOMIC DNA]</scope>
    <source>
        <strain evidence="2 3">FF-454</strain>
    </source>
</reference>
<evidence type="ECO:0000256" key="1">
    <source>
        <dbReference type="ARBA" id="ARBA00022729"/>
    </source>
</evidence>
<dbReference type="Pfam" id="PF03480">
    <property type="entry name" value="DctP"/>
    <property type="match status" value="1"/>
</dbReference>
<dbReference type="InterPro" id="IPR018389">
    <property type="entry name" value="DctP_fam"/>
</dbReference>
<keyword evidence="1" id="KW-0732">Signal</keyword>
<sequence>MSVRQKDDSPQSAERRRFLEVAKKVGFTAAVVAGASGALLTSTSAQAAVNEERERQKRAKYTMTIATAYIIGASRSYPIMQLDFKENIQNMTRGQVYVKLAPGGQLGAGGALAQKVQAGTIQAAQHSLSNFAPFAPAVDLINIPYWCGENQKFINLVTSKAWEEEIHPRVEAKGFKPLWYVVIDPRVVALRKGLEGPIKTPDQLEGVKFRVPGSKILQQMYRLLGANPTPVAWGETPSAIKQGVADALDPSVEALNVFGFKDVLSSVTFNRAVPDSQVFSCNLEWFNSLPKDIQEGIEFASEVTSIQNLAKVPAARAYAMAELGDAGVEFYAPNPDEMRQWIDKAGHQRPEWDDFKLQLAGSKATFNKLLDAANGNSRFYVHDV</sequence>
<comment type="caution">
    <text evidence="2">The sequence shown here is derived from an EMBL/GenBank/DDBJ whole genome shotgun (WGS) entry which is preliminary data.</text>
</comment>
<dbReference type="CDD" id="cd13603">
    <property type="entry name" value="PBP2_TRAP_Siap_TeaA_like"/>
    <property type="match status" value="1"/>
</dbReference>
<name>A0A1E5CAV7_9GAMM</name>
<evidence type="ECO:0000313" key="3">
    <source>
        <dbReference type="Proteomes" id="UP000095039"/>
    </source>
</evidence>